<comment type="caution">
    <text evidence="2">The sequence shown here is derived from an EMBL/GenBank/DDBJ whole genome shotgun (WGS) entry which is preliminary data.</text>
</comment>
<dbReference type="EMBL" id="BAAAOQ010000004">
    <property type="protein sequence ID" value="GAA2193663.1"/>
    <property type="molecule type" value="Genomic_DNA"/>
</dbReference>
<feature type="domain" description="HTH cro/C1-type" evidence="1">
    <location>
        <begin position="23"/>
        <end position="77"/>
    </location>
</feature>
<reference evidence="2 3" key="1">
    <citation type="journal article" date="2019" name="Int. J. Syst. Evol. Microbiol.">
        <title>The Global Catalogue of Microorganisms (GCM) 10K type strain sequencing project: providing services to taxonomists for standard genome sequencing and annotation.</title>
        <authorList>
            <consortium name="The Broad Institute Genomics Platform"/>
            <consortium name="The Broad Institute Genome Sequencing Center for Infectious Disease"/>
            <person name="Wu L."/>
            <person name="Ma J."/>
        </authorList>
    </citation>
    <scope>NUCLEOTIDE SEQUENCE [LARGE SCALE GENOMIC DNA]</scope>
    <source>
        <strain evidence="2 3">JCM 14924</strain>
    </source>
</reference>
<dbReference type="Gene3D" id="1.10.260.40">
    <property type="entry name" value="lambda repressor-like DNA-binding domains"/>
    <property type="match status" value="1"/>
</dbReference>
<dbReference type="SUPFAM" id="SSF47413">
    <property type="entry name" value="lambda repressor-like DNA-binding domains"/>
    <property type="match status" value="1"/>
</dbReference>
<evidence type="ECO:0000313" key="3">
    <source>
        <dbReference type="Proteomes" id="UP001501391"/>
    </source>
</evidence>
<evidence type="ECO:0000259" key="1">
    <source>
        <dbReference type="PROSITE" id="PS50943"/>
    </source>
</evidence>
<organism evidence="2 3">
    <name type="scientific">Streptomyces bangladeshensis</name>
    <dbReference type="NCBI Taxonomy" id="295352"/>
    <lineage>
        <taxon>Bacteria</taxon>
        <taxon>Bacillati</taxon>
        <taxon>Actinomycetota</taxon>
        <taxon>Actinomycetes</taxon>
        <taxon>Kitasatosporales</taxon>
        <taxon>Streptomycetaceae</taxon>
        <taxon>Streptomyces</taxon>
    </lineage>
</organism>
<proteinExistence type="predicted"/>
<dbReference type="InterPro" id="IPR001387">
    <property type="entry name" value="Cro/C1-type_HTH"/>
</dbReference>
<dbReference type="InterPro" id="IPR010982">
    <property type="entry name" value="Lambda_DNA-bd_dom_sf"/>
</dbReference>
<gene>
    <name evidence="2" type="ORF">GCM10009787_16450</name>
</gene>
<dbReference type="CDD" id="cd00093">
    <property type="entry name" value="HTH_XRE"/>
    <property type="match status" value="1"/>
</dbReference>
<dbReference type="PROSITE" id="PS50943">
    <property type="entry name" value="HTH_CROC1"/>
    <property type="match status" value="1"/>
</dbReference>
<dbReference type="Proteomes" id="UP001501391">
    <property type="component" value="Unassembled WGS sequence"/>
</dbReference>
<name>A0ABN3BEL7_9ACTN</name>
<keyword evidence="3" id="KW-1185">Reference proteome</keyword>
<sequence>MRLAALGGYVDEREFNETVARLIREARIRAGVTQEYVGRQAGLTRGSITNIESGNQTPPLYRLALIAAAVNADPADLLPSLHLDEASGLAARHAADVAAVWAQASKRRGVRGEG</sequence>
<dbReference type="SMART" id="SM00530">
    <property type="entry name" value="HTH_XRE"/>
    <property type="match status" value="1"/>
</dbReference>
<dbReference type="Pfam" id="PF13560">
    <property type="entry name" value="HTH_31"/>
    <property type="match status" value="1"/>
</dbReference>
<accession>A0ABN3BEL7</accession>
<evidence type="ECO:0000313" key="2">
    <source>
        <dbReference type="EMBL" id="GAA2193663.1"/>
    </source>
</evidence>
<protein>
    <recommendedName>
        <fullName evidence="1">HTH cro/C1-type domain-containing protein</fullName>
    </recommendedName>
</protein>